<dbReference type="Gene3D" id="3.90.180.10">
    <property type="entry name" value="Medium-chain alcohol dehydrogenases, catalytic domain"/>
    <property type="match status" value="1"/>
</dbReference>
<dbReference type="GO" id="GO:0008270">
    <property type="term" value="F:zinc ion binding"/>
    <property type="evidence" value="ECO:0007669"/>
    <property type="project" value="InterPro"/>
</dbReference>
<dbReference type="CDD" id="cd08241">
    <property type="entry name" value="QOR1"/>
    <property type="match status" value="1"/>
</dbReference>
<dbReference type="SUPFAM" id="SSF51735">
    <property type="entry name" value="NAD(P)-binding Rossmann-fold domains"/>
    <property type="match status" value="1"/>
</dbReference>
<gene>
    <name evidence="2" type="ORF">GTA08_BOTSDO13192</name>
</gene>
<dbReference type="OrthoDB" id="10257049at2759"/>
<dbReference type="Pfam" id="PF00107">
    <property type="entry name" value="ADH_zinc_N"/>
    <property type="match status" value="1"/>
</dbReference>
<dbReference type="GO" id="GO:0016491">
    <property type="term" value="F:oxidoreductase activity"/>
    <property type="evidence" value="ECO:0007669"/>
    <property type="project" value="InterPro"/>
</dbReference>
<dbReference type="InterPro" id="IPR011032">
    <property type="entry name" value="GroES-like_sf"/>
</dbReference>
<dbReference type="InterPro" id="IPR013149">
    <property type="entry name" value="ADH-like_C"/>
</dbReference>
<dbReference type="EMBL" id="WWBZ02000011">
    <property type="protein sequence ID" value="KAF4311102.1"/>
    <property type="molecule type" value="Genomic_DNA"/>
</dbReference>
<dbReference type="Gene3D" id="3.40.50.720">
    <property type="entry name" value="NAD(P)-binding Rossmann-like Domain"/>
    <property type="match status" value="1"/>
</dbReference>
<reference evidence="2" key="1">
    <citation type="submission" date="2020-04" db="EMBL/GenBank/DDBJ databases">
        <title>Genome Assembly and Annotation of Botryosphaeria dothidea sdau 11-99, a Latent Pathogen of Apple Fruit Ring Rot in China.</title>
        <authorList>
            <person name="Yu C."/>
            <person name="Diao Y."/>
            <person name="Lu Q."/>
            <person name="Zhao J."/>
            <person name="Cui S."/>
            <person name="Peng C."/>
            <person name="He B."/>
            <person name="Liu H."/>
        </authorList>
    </citation>
    <scope>NUCLEOTIDE SEQUENCE [LARGE SCALE GENOMIC DNA]</scope>
    <source>
        <strain evidence="2">Sdau11-99</strain>
    </source>
</reference>
<evidence type="ECO:0000313" key="3">
    <source>
        <dbReference type="Proteomes" id="UP000572817"/>
    </source>
</evidence>
<dbReference type="InterPro" id="IPR020843">
    <property type="entry name" value="ER"/>
</dbReference>
<accession>A0A8H4J183</accession>
<dbReference type="SUPFAM" id="SSF50129">
    <property type="entry name" value="GroES-like"/>
    <property type="match status" value="1"/>
</dbReference>
<keyword evidence="3" id="KW-1185">Reference proteome</keyword>
<name>A0A8H4J183_9PEZI</name>
<dbReference type="PANTHER" id="PTHR43677:SF4">
    <property type="entry name" value="QUINONE OXIDOREDUCTASE-LIKE PROTEIN 2"/>
    <property type="match status" value="1"/>
</dbReference>
<organism evidence="2 3">
    <name type="scientific">Botryosphaeria dothidea</name>
    <dbReference type="NCBI Taxonomy" id="55169"/>
    <lineage>
        <taxon>Eukaryota</taxon>
        <taxon>Fungi</taxon>
        <taxon>Dikarya</taxon>
        <taxon>Ascomycota</taxon>
        <taxon>Pezizomycotina</taxon>
        <taxon>Dothideomycetes</taxon>
        <taxon>Dothideomycetes incertae sedis</taxon>
        <taxon>Botryosphaeriales</taxon>
        <taxon>Botryosphaeriaceae</taxon>
        <taxon>Botryosphaeria</taxon>
    </lineage>
</organism>
<dbReference type="PROSITE" id="PS01162">
    <property type="entry name" value="QOR_ZETA_CRYSTAL"/>
    <property type="match status" value="1"/>
</dbReference>
<dbReference type="InterPro" id="IPR013154">
    <property type="entry name" value="ADH-like_N"/>
</dbReference>
<dbReference type="PANTHER" id="PTHR43677">
    <property type="entry name" value="SHORT-CHAIN DEHYDROGENASE/REDUCTASE"/>
    <property type="match status" value="1"/>
</dbReference>
<proteinExistence type="predicted"/>
<dbReference type="InterPro" id="IPR002364">
    <property type="entry name" value="Quin_OxRdtase/zeta-crystal_CS"/>
</dbReference>
<dbReference type="InterPro" id="IPR051397">
    <property type="entry name" value="Zn-ADH-like_protein"/>
</dbReference>
<dbReference type="AlphaFoldDB" id="A0A8H4J183"/>
<evidence type="ECO:0000259" key="1">
    <source>
        <dbReference type="SMART" id="SM00829"/>
    </source>
</evidence>
<comment type="caution">
    <text evidence="2">The sequence shown here is derived from an EMBL/GenBank/DDBJ whole genome shotgun (WGS) entry which is preliminary data.</text>
</comment>
<dbReference type="Pfam" id="PF08240">
    <property type="entry name" value="ADH_N"/>
    <property type="match status" value="1"/>
</dbReference>
<sequence>MKAVVINQFVKDPTDLAVSTVPAPRPPSPPSPRPSLRVRVTHASVTHVDLLYARGQHQNNRRLATPPFVLGLEFAGVVVASSSPCAFERGARVYGFGRGTYAEEVWVGAEQVRRVPRGWTNGAACAVGPSAAVSYGALVQAGGLRRGESVLVLGASGGLGVAAVQVARALGAGRVIGLVGEERGEKAEVVRRLGAEVVGYRTPGWEKRVVAMTGGEGVDVIYDSVGDVESCLRCVNRGGRIVVVGFAGRGGKMEQVRVNKILLTSSSVVGYRFGEQSRQEPRKMEEIQEAVTKLMESSSIVPVVYSEVYQGLESLPRAMQDVMARKVWGRAVISVSDEDTSGVAGDETKTTSAKL</sequence>
<dbReference type="InterPro" id="IPR036291">
    <property type="entry name" value="NAD(P)-bd_dom_sf"/>
</dbReference>
<dbReference type="SMART" id="SM00829">
    <property type="entry name" value="PKS_ER"/>
    <property type="match status" value="1"/>
</dbReference>
<evidence type="ECO:0000313" key="2">
    <source>
        <dbReference type="EMBL" id="KAF4311102.1"/>
    </source>
</evidence>
<feature type="domain" description="Enoyl reductase (ER)" evidence="1">
    <location>
        <begin position="11"/>
        <end position="333"/>
    </location>
</feature>
<dbReference type="Proteomes" id="UP000572817">
    <property type="component" value="Unassembled WGS sequence"/>
</dbReference>
<protein>
    <recommendedName>
        <fullName evidence="1">Enoyl reductase (ER) domain-containing protein</fullName>
    </recommendedName>
</protein>
<dbReference type="GO" id="GO:0005739">
    <property type="term" value="C:mitochondrion"/>
    <property type="evidence" value="ECO:0007669"/>
    <property type="project" value="TreeGrafter"/>
</dbReference>